<feature type="region of interest" description="Disordered" evidence="1">
    <location>
        <begin position="27"/>
        <end position="69"/>
    </location>
</feature>
<keyword evidence="3" id="KW-1185">Reference proteome</keyword>
<dbReference type="Proteomes" id="UP001341840">
    <property type="component" value="Unassembled WGS sequence"/>
</dbReference>
<evidence type="ECO:0000313" key="3">
    <source>
        <dbReference type="Proteomes" id="UP001341840"/>
    </source>
</evidence>
<comment type="caution">
    <text evidence="2">The sequence shown here is derived from an EMBL/GenBank/DDBJ whole genome shotgun (WGS) entry which is preliminary data.</text>
</comment>
<proteinExistence type="predicted"/>
<evidence type="ECO:0000313" key="2">
    <source>
        <dbReference type="EMBL" id="MED6182014.1"/>
    </source>
</evidence>
<feature type="compositionally biased region" description="Pro residues" evidence="1">
    <location>
        <begin position="54"/>
        <end position="64"/>
    </location>
</feature>
<protein>
    <submittedName>
        <fullName evidence="2">Uncharacterized protein</fullName>
    </submittedName>
</protein>
<evidence type="ECO:0000256" key="1">
    <source>
        <dbReference type="SAM" id="MobiDB-lite"/>
    </source>
</evidence>
<accession>A0ABU6W8A8</accession>
<feature type="compositionally biased region" description="Basic residues" evidence="1">
    <location>
        <begin position="30"/>
        <end position="43"/>
    </location>
</feature>
<organism evidence="2 3">
    <name type="scientific">Stylosanthes scabra</name>
    <dbReference type="NCBI Taxonomy" id="79078"/>
    <lineage>
        <taxon>Eukaryota</taxon>
        <taxon>Viridiplantae</taxon>
        <taxon>Streptophyta</taxon>
        <taxon>Embryophyta</taxon>
        <taxon>Tracheophyta</taxon>
        <taxon>Spermatophyta</taxon>
        <taxon>Magnoliopsida</taxon>
        <taxon>eudicotyledons</taxon>
        <taxon>Gunneridae</taxon>
        <taxon>Pentapetalae</taxon>
        <taxon>rosids</taxon>
        <taxon>fabids</taxon>
        <taxon>Fabales</taxon>
        <taxon>Fabaceae</taxon>
        <taxon>Papilionoideae</taxon>
        <taxon>50 kb inversion clade</taxon>
        <taxon>dalbergioids sensu lato</taxon>
        <taxon>Dalbergieae</taxon>
        <taxon>Pterocarpus clade</taxon>
        <taxon>Stylosanthes</taxon>
    </lineage>
</organism>
<dbReference type="EMBL" id="JASCZI010181332">
    <property type="protein sequence ID" value="MED6182014.1"/>
    <property type="molecule type" value="Genomic_DNA"/>
</dbReference>
<name>A0ABU6W8A8_9FABA</name>
<sequence>MKPSRTSHSPLSHFTLSLNSLGLKDSIVPSHHHKHHSRLRHRLSTGTTNLQVSPPTPFTPPSSPRPACNPCRSTRRLLATHSLHTTTNTVSNLTVSVPAPSPADLRPLIVAVSDDSSLLKPDRSLLAAVLLKSFCWSPFCSNRVRSAVLLVASKA</sequence>
<reference evidence="2 3" key="1">
    <citation type="journal article" date="2023" name="Plants (Basel)">
        <title>Bridging the Gap: Combining Genomics and Transcriptomics Approaches to Understand Stylosanthes scabra, an Orphan Legume from the Brazilian Caatinga.</title>
        <authorList>
            <person name="Ferreira-Neto J.R.C."/>
            <person name="da Silva M.D."/>
            <person name="Binneck E."/>
            <person name="de Melo N.F."/>
            <person name="da Silva R.H."/>
            <person name="de Melo A.L.T.M."/>
            <person name="Pandolfi V."/>
            <person name="Bustamante F.O."/>
            <person name="Brasileiro-Vidal A.C."/>
            <person name="Benko-Iseppon A.M."/>
        </authorList>
    </citation>
    <scope>NUCLEOTIDE SEQUENCE [LARGE SCALE GENOMIC DNA]</scope>
    <source>
        <tissue evidence="2">Leaves</tissue>
    </source>
</reference>
<gene>
    <name evidence="2" type="ORF">PIB30_024802</name>
</gene>